<dbReference type="Proteomes" id="UP000593567">
    <property type="component" value="Unassembled WGS sequence"/>
</dbReference>
<comment type="caution">
    <text evidence="1">The sequence shown here is derived from an EMBL/GenBank/DDBJ whole genome shotgun (WGS) entry which is preliminary data.</text>
</comment>
<evidence type="ECO:0000313" key="1">
    <source>
        <dbReference type="EMBL" id="KAF6035838.1"/>
    </source>
</evidence>
<dbReference type="EMBL" id="VXIV02000820">
    <property type="protein sequence ID" value="KAF6035838.1"/>
    <property type="molecule type" value="Genomic_DNA"/>
</dbReference>
<name>A0A7J7KDZ1_BUGNE</name>
<keyword evidence="2" id="KW-1185">Reference proteome</keyword>
<reference evidence="1" key="1">
    <citation type="submission" date="2020-06" db="EMBL/GenBank/DDBJ databases">
        <title>Draft genome of Bugula neritina, a colonial animal packing powerful symbionts and potential medicines.</title>
        <authorList>
            <person name="Rayko M."/>
        </authorList>
    </citation>
    <scope>NUCLEOTIDE SEQUENCE [LARGE SCALE GENOMIC DNA]</scope>
    <source>
        <strain evidence="1">Kwan_BN1</strain>
    </source>
</reference>
<dbReference type="AlphaFoldDB" id="A0A7J7KDZ1"/>
<dbReference type="OrthoDB" id="21502at2759"/>
<organism evidence="1 2">
    <name type="scientific">Bugula neritina</name>
    <name type="common">Brown bryozoan</name>
    <name type="synonym">Sertularia neritina</name>
    <dbReference type="NCBI Taxonomy" id="10212"/>
    <lineage>
        <taxon>Eukaryota</taxon>
        <taxon>Metazoa</taxon>
        <taxon>Spiralia</taxon>
        <taxon>Lophotrochozoa</taxon>
        <taxon>Bryozoa</taxon>
        <taxon>Gymnolaemata</taxon>
        <taxon>Cheilostomatida</taxon>
        <taxon>Flustrina</taxon>
        <taxon>Buguloidea</taxon>
        <taxon>Bugulidae</taxon>
        <taxon>Bugula</taxon>
    </lineage>
</organism>
<accession>A0A7J7KDZ1</accession>
<gene>
    <name evidence="1" type="ORF">EB796_005850</name>
</gene>
<evidence type="ECO:0000313" key="2">
    <source>
        <dbReference type="Proteomes" id="UP000593567"/>
    </source>
</evidence>
<proteinExistence type="predicted"/>
<protein>
    <submittedName>
        <fullName evidence="1">Uncharacterized protein</fullName>
    </submittedName>
</protein>
<sequence length="123" mass="13934">MTGTMHVMTWRHILTPIRRQYKRLPCAAALADAPLISRVKTLLEKASSTFNYRCQRRFHHPPAVEPLRVNVPWADIIIACVEFGISLLEGNKMLMHAPQLEGIDSPLSTVRELTVIITSSFKL</sequence>